<evidence type="ECO:0000313" key="2">
    <source>
        <dbReference type="Proteomes" id="UP000219338"/>
    </source>
</evidence>
<dbReference type="EMBL" id="FUEG01000005">
    <property type="protein sequence ID" value="SJL04579.1"/>
    <property type="molecule type" value="Genomic_DNA"/>
</dbReference>
<dbReference type="Proteomes" id="UP000219338">
    <property type="component" value="Unassembled WGS sequence"/>
</dbReference>
<sequence length="174" mass="18739">MLSASVRTSSLLVMPTTVHADTVFTRMSTIYPWSFTIARRLNVRLMSKIALKLTCAAPLIDHVPIVNPYRTPAALPYRAEYFAGGVQSKVATPPSNVVAASSPNIVNLMLSPPPLVPSPSHQLYSSERTIQADIPGCYPHTNDGFYVDAANGQLYDHSNVTYSTAPDMSAASSA</sequence>
<reference evidence="2" key="1">
    <citation type="journal article" date="2017" name="Nat. Ecol. Evol.">
        <title>Genome expansion and lineage-specific genetic innovations in the forest pathogenic fungi Armillaria.</title>
        <authorList>
            <person name="Sipos G."/>
            <person name="Prasanna A.N."/>
            <person name="Walter M.C."/>
            <person name="O'Connor E."/>
            <person name="Balint B."/>
            <person name="Krizsan K."/>
            <person name="Kiss B."/>
            <person name="Hess J."/>
            <person name="Varga T."/>
            <person name="Slot J."/>
            <person name="Riley R."/>
            <person name="Boka B."/>
            <person name="Rigling D."/>
            <person name="Barry K."/>
            <person name="Lee J."/>
            <person name="Mihaltcheva S."/>
            <person name="LaButti K."/>
            <person name="Lipzen A."/>
            <person name="Waldron R."/>
            <person name="Moloney N.M."/>
            <person name="Sperisen C."/>
            <person name="Kredics L."/>
            <person name="Vagvoelgyi C."/>
            <person name="Patrignani A."/>
            <person name="Fitzpatrick D."/>
            <person name="Nagy I."/>
            <person name="Doyle S."/>
            <person name="Anderson J.B."/>
            <person name="Grigoriev I.V."/>
            <person name="Gueldener U."/>
            <person name="Muensterkoetter M."/>
            <person name="Nagy L.G."/>
        </authorList>
    </citation>
    <scope>NUCLEOTIDE SEQUENCE [LARGE SCALE GENOMIC DNA]</scope>
    <source>
        <strain evidence="2">C18/9</strain>
    </source>
</reference>
<organism evidence="1 2">
    <name type="scientific">Armillaria ostoyae</name>
    <name type="common">Armillaria root rot fungus</name>
    <dbReference type="NCBI Taxonomy" id="47428"/>
    <lineage>
        <taxon>Eukaryota</taxon>
        <taxon>Fungi</taxon>
        <taxon>Dikarya</taxon>
        <taxon>Basidiomycota</taxon>
        <taxon>Agaricomycotina</taxon>
        <taxon>Agaricomycetes</taxon>
        <taxon>Agaricomycetidae</taxon>
        <taxon>Agaricales</taxon>
        <taxon>Marasmiineae</taxon>
        <taxon>Physalacriaceae</taxon>
        <taxon>Armillaria</taxon>
    </lineage>
</organism>
<evidence type="ECO:0000313" key="1">
    <source>
        <dbReference type="EMBL" id="SJL04579.1"/>
    </source>
</evidence>
<proteinExistence type="predicted"/>
<accession>A0A284R7B8</accession>
<dbReference type="AlphaFoldDB" id="A0A284R7B8"/>
<keyword evidence="2" id="KW-1185">Reference proteome</keyword>
<gene>
    <name evidence="1" type="ORF">ARMOST_07946</name>
</gene>
<name>A0A284R7B8_ARMOS</name>
<protein>
    <submittedName>
        <fullName evidence="1">Uncharacterized protein</fullName>
    </submittedName>
</protein>